<sequence length="194" mass="21748">MQARIKKELKDFQKKKKDGSGVEAEVVGTDMQHWVGTLIGPKDTPYEGGIFTVDIQIPDQYPFAPPKCTFNTRVWHPNISSQTGAICLDILKDQWSPAMTIRTVLLSLQALLCTPEPDDPQDAQVAKQYKTSPKEFAKQAAEWTQKYAKEGLKIDEQEQKIKKIMELGVKRDHARAELVKHGWDADAAADSILG</sequence>
<proteinExistence type="inferred from homology"/>
<dbReference type="PROSITE" id="PS50127">
    <property type="entry name" value="UBC_2"/>
    <property type="match status" value="1"/>
</dbReference>
<dbReference type="SUPFAM" id="SSF54495">
    <property type="entry name" value="UBC-like"/>
    <property type="match status" value="1"/>
</dbReference>
<dbReference type="OMA" id="WTNLRGE"/>
<dbReference type="Pfam" id="PF00179">
    <property type="entry name" value="UQ_con"/>
    <property type="match status" value="1"/>
</dbReference>
<keyword evidence="11" id="KW-1185">Reference proteome</keyword>
<accession>X6P619</accession>
<feature type="domain" description="UBA" evidence="8">
    <location>
        <begin position="153"/>
        <end position="194"/>
    </location>
</feature>
<dbReference type="SMART" id="SM00165">
    <property type="entry name" value="UBA"/>
    <property type="match status" value="1"/>
</dbReference>
<evidence type="ECO:0000313" key="10">
    <source>
        <dbReference type="EMBL" id="ETO33534.1"/>
    </source>
</evidence>
<dbReference type="GO" id="GO:0005524">
    <property type="term" value="F:ATP binding"/>
    <property type="evidence" value="ECO:0007669"/>
    <property type="project" value="UniProtKB-UniRule"/>
</dbReference>
<evidence type="ECO:0000256" key="3">
    <source>
        <dbReference type="ARBA" id="ARBA00022741"/>
    </source>
</evidence>
<dbReference type="SUPFAM" id="SSF46934">
    <property type="entry name" value="UBA-like"/>
    <property type="match status" value="1"/>
</dbReference>
<dbReference type="InterPro" id="IPR009060">
    <property type="entry name" value="UBA-like_sf"/>
</dbReference>
<evidence type="ECO:0000259" key="9">
    <source>
        <dbReference type="PROSITE" id="PS50127"/>
    </source>
</evidence>
<dbReference type="FunFam" id="3.10.110.10:FF:000037">
    <property type="entry name" value="ubiquitin-conjugating enzyme E2 27"/>
    <property type="match status" value="1"/>
</dbReference>
<evidence type="ECO:0000256" key="5">
    <source>
        <dbReference type="ARBA" id="ARBA00022840"/>
    </source>
</evidence>
<reference evidence="10 11" key="1">
    <citation type="journal article" date="2013" name="Curr. Biol.">
        <title>The Genome of the Foraminiferan Reticulomyxa filosa.</title>
        <authorList>
            <person name="Glockner G."/>
            <person name="Hulsmann N."/>
            <person name="Schleicher M."/>
            <person name="Noegel A.A."/>
            <person name="Eichinger L."/>
            <person name="Gallinger C."/>
            <person name="Pawlowski J."/>
            <person name="Sierra R."/>
            <person name="Euteneuer U."/>
            <person name="Pillet L."/>
            <person name="Moustafa A."/>
            <person name="Platzer M."/>
            <person name="Groth M."/>
            <person name="Szafranski K."/>
            <person name="Schliwa M."/>
        </authorList>
    </citation>
    <scope>NUCLEOTIDE SEQUENCE [LARGE SCALE GENOMIC DNA]</scope>
</reference>
<protein>
    <recommendedName>
        <fullName evidence="1">E2 ubiquitin-conjugating enzyme</fullName>
        <ecNumber evidence="1">2.3.2.23</ecNumber>
    </recommendedName>
</protein>
<dbReference type="Proteomes" id="UP000023152">
    <property type="component" value="Unassembled WGS sequence"/>
</dbReference>
<dbReference type="PROSITE" id="PS00183">
    <property type="entry name" value="UBC_1"/>
    <property type="match status" value="1"/>
</dbReference>
<dbReference type="InterPro" id="IPR015940">
    <property type="entry name" value="UBA"/>
</dbReference>
<keyword evidence="5 7" id="KW-0067">ATP-binding</keyword>
<dbReference type="InterPro" id="IPR023313">
    <property type="entry name" value="UBQ-conjugating_AS"/>
</dbReference>
<comment type="caution">
    <text evidence="10">The sequence shown here is derived from an EMBL/GenBank/DDBJ whole genome shotgun (WGS) entry which is preliminary data.</text>
</comment>
<dbReference type="InterPro" id="IPR000608">
    <property type="entry name" value="UBC"/>
</dbReference>
<evidence type="ECO:0000313" key="11">
    <source>
        <dbReference type="Proteomes" id="UP000023152"/>
    </source>
</evidence>
<evidence type="ECO:0000256" key="4">
    <source>
        <dbReference type="ARBA" id="ARBA00022786"/>
    </source>
</evidence>
<comment type="similarity">
    <text evidence="7">Belongs to the ubiquitin-conjugating enzyme family.</text>
</comment>
<keyword evidence="3 7" id="KW-0547">Nucleotide-binding</keyword>
<gene>
    <name evidence="10" type="ORF">RFI_03570</name>
</gene>
<organism evidence="10 11">
    <name type="scientific">Reticulomyxa filosa</name>
    <dbReference type="NCBI Taxonomy" id="46433"/>
    <lineage>
        <taxon>Eukaryota</taxon>
        <taxon>Sar</taxon>
        <taxon>Rhizaria</taxon>
        <taxon>Retaria</taxon>
        <taxon>Foraminifera</taxon>
        <taxon>Monothalamids</taxon>
        <taxon>Reticulomyxidae</taxon>
        <taxon>Reticulomyxa</taxon>
    </lineage>
</organism>
<evidence type="ECO:0000256" key="2">
    <source>
        <dbReference type="ARBA" id="ARBA00022679"/>
    </source>
</evidence>
<dbReference type="InterPro" id="IPR016135">
    <property type="entry name" value="UBQ-conjugating_enzyme/RWD"/>
</dbReference>
<dbReference type="PANTHER" id="PTHR24068">
    <property type="entry name" value="UBIQUITIN-CONJUGATING ENZYME E2"/>
    <property type="match status" value="1"/>
</dbReference>
<dbReference type="GO" id="GO:0061631">
    <property type="term" value="F:ubiquitin conjugating enzyme activity"/>
    <property type="evidence" value="ECO:0007669"/>
    <property type="project" value="UniProtKB-EC"/>
</dbReference>
<dbReference type="EC" id="2.3.2.23" evidence="1"/>
<feature type="domain" description="UBC core" evidence="9">
    <location>
        <begin position="1"/>
        <end position="149"/>
    </location>
</feature>
<evidence type="ECO:0000256" key="1">
    <source>
        <dbReference type="ARBA" id="ARBA00012486"/>
    </source>
</evidence>
<dbReference type="CDD" id="cd23800">
    <property type="entry name" value="UBCc_UBE2K"/>
    <property type="match status" value="1"/>
</dbReference>
<feature type="active site" description="Glycyl thioester intermediate" evidence="6">
    <location>
        <position position="87"/>
    </location>
</feature>
<dbReference type="SMART" id="SM00212">
    <property type="entry name" value="UBCc"/>
    <property type="match status" value="1"/>
</dbReference>
<evidence type="ECO:0000256" key="7">
    <source>
        <dbReference type="RuleBase" id="RU362109"/>
    </source>
</evidence>
<evidence type="ECO:0000256" key="6">
    <source>
        <dbReference type="PROSITE-ProRule" id="PRU10133"/>
    </source>
</evidence>
<dbReference type="EMBL" id="ASPP01003316">
    <property type="protein sequence ID" value="ETO33534.1"/>
    <property type="molecule type" value="Genomic_DNA"/>
</dbReference>
<keyword evidence="2" id="KW-0808">Transferase</keyword>
<keyword evidence="4 7" id="KW-0833">Ubl conjugation pathway</keyword>
<dbReference type="AlphaFoldDB" id="X6P619"/>
<dbReference type="OrthoDB" id="9993688at2759"/>
<dbReference type="PROSITE" id="PS50030">
    <property type="entry name" value="UBA"/>
    <property type="match status" value="1"/>
</dbReference>
<name>X6P619_RETFI</name>
<dbReference type="Gene3D" id="3.10.110.10">
    <property type="entry name" value="Ubiquitin Conjugating Enzyme"/>
    <property type="match status" value="1"/>
</dbReference>
<evidence type="ECO:0000259" key="8">
    <source>
        <dbReference type="PROSITE" id="PS50030"/>
    </source>
</evidence>